<name>A0ABM9CQ38_9BACL</name>
<keyword evidence="3" id="KW-1003">Cell membrane</keyword>
<comment type="similarity">
    <text evidence="2">Belongs to the acyltransferase 3 family.</text>
</comment>
<dbReference type="PANTHER" id="PTHR40074:SF2">
    <property type="entry name" value="O-ACETYLTRANSFERASE WECH"/>
    <property type="match status" value="1"/>
</dbReference>
<feature type="transmembrane region" description="Helical" evidence="7">
    <location>
        <begin position="215"/>
        <end position="234"/>
    </location>
</feature>
<feature type="transmembrane region" description="Helical" evidence="7">
    <location>
        <begin position="65"/>
        <end position="91"/>
    </location>
</feature>
<feature type="transmembrane region" description="Helical" evidence="7">
    <location>
        <begin position="112"/>
        <end position="131"/>
    </location>
</feature>
<protein>
    <recommendedName>
        <fullName evidence="8">Acyltransferase 3 domain-containing protein</fullName>
    </recommendedName>
</protein>
<organism evidence="9 10">
    <name type="scientific">Paenibacillus auburnensis</name>
    <dbReference type="NCBI Taxonomy" id="2905649"/>
    <lineage>
        <taxon>Bacteria</taxon>
        <taxon>Bacillati</taxon>
        <taxon>Bacillota</taxon>
        <taxon>Bacilli</taxon>
        <taxon>Bacillales</taxon>
        <taxon>Paenibacillaceae</taxon>
        <taxon>Paenibacillus</taxon>
    </lineage>
</organism>
<accession>A0ABM9CQ38</accession>
<evidence type="ECO:0000313" key="9">
    <source>
        <dbReference type="EMBL" id="CAH1218677.1"/>
    </source>
</evidence>
<feature type="transmembrane region" description="Helical" evidence="7">
    <location>
        <begin position="287"/>
        <end position="311"/>
    </location>
</feature>
<dbReference type="InterPro" id="IPR002656">
    <property type="entry name" value="Acyl_transf_3_dom"/>
</dbReference>
<dbReference type="EMBL" id="CAKMMG010000009">
    <property type="protein sequence ID" value="CAH1218677.1"/>
    <property type="molecule type" value="Genomic_DNA"/>
</dbReference>
<evidence type="ECO:0000256" key="3">
    <source>
        <dbReference type="ARBA" id="ARBA00022475"/>
    </source>
</evidence>
<proteinExistence type="inferred from homology"/>
<evidence type="ECO:0000259" key="8">
    <source>
        <dbReference type="Pfam" id="PF01757"/>
    </source>
</evidence>
<keyword evidence="10" id="KW-1185">Reference proteome</keyword>
<dbReference type="PANTHER" id="PTHR40074">
    <property type="entry name" value="O-ACETYLTRANSFERASE WECH"/>
    <property type="match status" value="1"/>
</dbReference>
<feature type="domain" description="Acyltransferase 3" evidence="8">
    <location>
        <begin position="31"/>
        <end position="376"/>
    </location>
</feature>
<evidence type="ECO:0000256" key="1">
    <source>
        <dbReference type="ARBA" id="ARBA00004651"/>
    </source>
</evidence>
<sequence>MHSAHMDLYEHIIVEKRNFIVKAARQERLPQLDIYRALAIMGVLHVHSTSFAAGEQALNSPYYYWLNWINIFFKFGTPSFIFLSSFVLFYNYYRRPVTRSLIGNFYRRRLKYILLPYLLASLGYYALTLYVNGELTQQPLENLSSFTGALFSGSAYAHLYFVFISIQFYLLFPLLLKLLQSSNFWVKWVFPLGLVLQWGFILWNKYELHIVEKGSLSISYLAYYMMGAYIAVHFDEIKPWLTKPWKGLGAIHKRLTVLLFTAWLAAAFIHVQLWYEARHFGRWTDSLWYELLWNVHTMLSALVLLYAAFLISRKASRGLVTVLTRMGELSFAIYLIHPLLLAVYRKLPHSISPDSFTYVVFIYGGLLVAVTGSWVIVQFIFRRFQKAWIMFGSVPRSLAPQTKTMPGYLAGTGQTESGMNEKHGI</sequence>
<evidence type="ECO:0000256" key="7">
    <source>
        <dbReference type="SAM" id="Phobius"/>
    </source>
</evidence>
<feature type="transmembrane region" description="Helical" evidence="7">
    <location>
        <begin position="356"/>
        <end position="381"/>
    </location>
</feature>
<feature type="transmembrane region" description="Helical" evidence="7">
    <location>
        <begin position="151"/>
        <end position="172"/>
    </location>
</feature>
<dbReference type="Pfam" id="PF01757">
    <property type="entry name" value="Acyl_transf_3"/>
    <property type="match status" value="1"/>
</dbReference>
<evidence type="ECO:0000313" key="10">
    <source>
        <dbReference type="Proteomes" id="UP000838324"/>
    </source>
</evidence>
<keyword evidence="5 7" id="KW-1133">Transmembrane helix</keyword>
<evidence type="ECO:0000256" key="5">
    <source>
        <dbReference type="ARBA" id="ARBA00022989"/>
    </source>
</evidence>
<feature type="transmembrane region" description="Helical" evidence="7">
    <location>
        <begin position="255"/>
        <end position="275"/>
    </location>
</feature>
<evidence type="ECO:0000256" key="4">
    <source>
        <dbReference type="ARBA" id="ARBA00022692"/>
    </source>
</evidence>
<dbReference type="Proteomes" id="UP000838324">
    <property type="component" value="Unassembled WGS sequence"/>
</dbReference>
<keyword evidence="4 7" id="KW-0812">Transmembrane</keyword>
<evidence type="ECO:0000256" key="2">
    <source>
        <dbReference type="ARBA" id="ARBA00007400"/>
    </source>
</evidence>
<feature type="transmembrane region" description="Helical" evidence="7">
    <location>
        <begin position="323"/>
        <end position="344"/>
    </location>
</feature>
<comment type="caution">
    <text evidence="9">The sequence shown here is derived from an EMBL/GenBank/DDBJ whole genome shotgun (WGS) entry which is preliminary data.</text>
</comment>
<keyword evidence="6 7" id="KW-0472">Membrane</keyword>
<gene>
    <name evidence="9" type="ORF">PAECIP111892_04589</name>
</gene>
<comment type="subcellular location">
    <subcellularLocation>
        <location evidence="1">Cell membrane</location>
        <topology evidence="1">Multi-pass membrane protein</topology>
    </subcellularLocation>
</comment>
<feature type="transmembrane region" description="Helical" evidence="7">
    <location>
        <begin position="184"/>
        <end position="203"/>
    </location>
</feature>
<evidence type="ECO:0000256" key="6">
    <source>
        <dbReference type="ARBA" id="ARBA00023136"/>
    </source>
</evidence>
<reference evidence="9" key="1">
    <citation type="submission" date="2022-01" db="EMBL/GenBank/DDBJ databases">
        <authorList>
            <person name="Criscuolo A."/>
        </authorList>
    </citation>
    <scope>NUCLEOTIDE SEQUENCE</scope>
    <source>
        <strain evidence="9">CIP111892</strain>
    </source>
</reference>